<dbReference type="EMBL" id="CP002480">
    <property type="protein sequence ID" value="ADW68811.1"/>
    <property type="molecule type" value="Genomic_DNA"/>
</dbReference>
<accession>E8WZC3</accession>
<keyword evidence="5" id="KW-1185">Reference proteome</keyword>
<evidence type="ECO:0000313" key="4">
    <source>
        <dbReference type="EMBL" id="ADW68811.1"/>
    </source>
</evidence>
<dbReference type="KEGG" id="acm:AciX9_1763"/>
<dbReference type="InterPro" id="IPR008929">
    <property type="entry name" value="Chondroitin_lyas"/>
</dbReference>
<dbReference type="GO" id="GO:0016829">
    <property type="term" value="F:lyase activity"/>
    <property type="evidence" value="ECO:0007669"/>
    <property type="project" value="UniProtKB-KW"/>
</dbReference>
<evidence type="ECO:0000256" key="2">
    <source>
        <dbReference type="ARBA" id="ARBA00023239"/>
    </source>
</evidence>
<gene>
    <name evidence="4" type="ordered locus">AciX9_1763</name>
</gene>
<feature type="domain" description="Alginate lyase" evidence="3">
    <location>
        <begin position="54"/>
        <end position="268"/>
    </location>
</feature>
<dbReference type="Pfam" id="PF05426">
    <property type="entry name" value="Alginate_lyase"/>
    <property type="match status" value="1"/>
</dbReference>
<dbReference type="Gene3D" id="1.50.10.100">
    <property type="entry name" value="Chondroitin AC/alginate lyase"/>
    <property type="match status" value="1"/>
</dbReference>
<dbReference type="PaxDb" id="1198114-AciX9_1763"/>
<evidence type="ECO:0000259" key="3">
    <source>
        <dbReference type="Pfam" id="PF05426"/>
    </source>
</evidence>
<dbReference type="HOGENOM" id="CLU_825770_0_0_0"/>
<dbReference type="GO" id="GO:0042597">
    <property type="term" value="C:periplasmic space"/>
    <property type="evidence" value="ECO:0007669"/>
    <property type="project" value="InterPro"/>
</dbReference>
<name>E8WZC3_GRATM</name>
<sequence length="336" mass="37519">MPTRRAFCQLAAATLAAPHLRAQTTRPNLREIDHDSIQAAASKALARPVTTGTPDSQAFLDLTLDIPALAAANYLTPDPSYPGAALKHLTPWFVSTKTKLPTLTEHENDILLTAPLAELAVALPFLGLTPPELAEIKLWFAEYLTWLNESRTALLARDSKDHHASSWLLQVAAYAHLTANDAILTENRHRFKSQTIRAQIEATGLFPHELPMPDPFRNSLMNLDLLAGACVLLSTQFDSVWDHELQDGPGMRAAISRHAPYIEHPTTWPYPADQTHFHELPCRRPALLFAARAYSQVPYADLWRTLKPDPTSPEILRAFPIRQPILWLAQPRFVPI</sequence>
<dbReference type="OrthoDB" id="105774at2"/>
<dbReference type="eggNOG" id="ENOG5033TMW">
    <property type="taxonomic scope" value="Bacteria"/>
</dbReference>
<dbReference type="Proteomes" id="UP000000343">
    <property type="component" value="Chromosome"/>
</dbReference>
<dbReference type="SUPFAM" id="SSF48230">
    <property type="entry name" value="Chondroitin AC/alginate lyase"/>
    <property type="match status" value="1"/>
</dbReference>
<proteinExistence type="predicted"/>
<dbReference type="STRING" id="1198114.AciX9_1763"/>
<dbReference type="AlphaFoldDB" id="E8WZC3"/>
<evidence type="ECO:0000256" key="1">
    <source>
        <dbReference type="ARBA" id="ARBA00022729"/>
    </source>
</evidence>
<dbReference type="RefSeq" id="WP_013580130.1">
    <property type="nucleotide sequence ID" value="NC_015064.1"/>
</dbReference>
<reference evidence="5" key="1">
    <citation type="submission" date="2011-01" db="EMBL/GenBank/DDBJ databases">
        <title>Complete sequence of chromosome of Acidobacterium sp. MP5ACTX9.</title>
        <authorList>
            <consortium name="US DOE Joint Genome Institute"/>
            <person name="Lucas S."/>
            <person name="Copeland A."/>
            <person name="Lapidus A."/>
            <person name="Cheng J.-F."/>
            <person name="Goodwin L."/>
            <person name="Pitluck S."/>
            <person name="Teshima H."/>
            <person name="Detter J.C."/>
            <person name="Han C."/>
            <person name="Tapia R."/>
            <person name="Land M."/>
            <person name="Hauser L."/>
            <person name="Kyrpides N."/>
            <person name="Ivanova N."/>
            <person name="Ovchinnikova G."/>
            <person name="Pagani I."/>
            <person name="Rawat S.R."/>
            <person name="Mannisto M."/>
            <person name="Haggblom M.M."/>
            <person name="Woyke T."/>
        </authorList>
    </citation>
    <scope>NUCLEOTIDE SEQUENCE [LARGE SCALE GENOMIC DNA]</scope>
    <source>
        <strain evidence="5">MP5ACTX9</strain>
    </source>
</reference>
<organism evidence="5">
    <name type="scientific">Granulicella tundricola (strain ATCC BAA-1859 / DSM 23138 / MP5ACTX9)</name>
    <dbReference type="NCBI Taxonomy" id="1198114"/>
    <lineage>
        <taxon>Bacteria</taxon>
        <taxon>Pseudomonadati</taxon>
        <taxon>Acidobacteriota</taxon>
        <taxon>Terriglobia</taxon>
        <taxon>Terriglobales</taxon>
        <taxon>Acidobacteriaceae</taxon>
        <taxon>Granulicella</taxon>
    </lineage>
</organism>
<evidence type="ECO:0000313" key="5">
    <source>
        <dbReference type="Proteomes" id="UP000000343"/>
    </source>
</evidence>
<protein>
    <recommendedName>
        <fullName evidence="3">Alginate lyase domain-containing protein</fullName>
    </recommendedName>
</protein>
<dbReference type="InterPro" id="IPR008397">
    <property type="entry name" value="Alginate_lyase_dom"/>
</dbReference>
<keyword evidence="1" id="KW-0732">Signal</keyword>
<keyword evidence="2" id="KW-0456">Lyase</keyword>